<protein>
    <submittedName>
        <fullName evidence="1">Uncharacterized protein</fullName>
    </submittedName>
</protein>
<accession>G8QYN0</accession>
<reference evidence="1 2" key="1">
    <citation type="submission" date="2011-11" db="EMBL/GenBank/DDBJ databases">
        <title>Complete sequence of Spirochaeta sp. grapes.</title>
        <authorList>
            <consortium name="US DOE Joint Genome Institute"/>
            <person name="Lucas S."/>
            <person name="Han J."/>
            <person name="Lapidus A."/>
            <person name="Cheng J.-F."/>
            <person name="Goodwin L."/>
            <person name="Pitluck S."/>
            <person name="Peters L."/>
            <person name="Ovchinnikova G."/>
            <person name="Munk A.C."/>
            <person name="Detter J.C."/>
            <person name="Han C."/>
            <person name="Tapia R."/>
            <person name="Land M."/>
            <person name="Hauser L."/>
            <person name="Kyrpides N."/>
            <person name="Ivanova N."/>
            <person name="Pagani I."/>
            <person name="Ritalahtilisa K."/>
            <person name="Loeffler F."/>
            <person name="Woyke T."/>
        </authorList>
    </citation>
    <scope>NUCLEOTIDE SEQUENCE [LARGE SCALE GENOMIC DNA]</scope>
    <source>
        <strain evidence="2">ATCC BAA-1885 / DSM 22778 / Grapes</strain>
    </source>
</reference>
<proteinExistence type="predicted"/>
<sequence length="254" mass="28127">MAVYLENTGTEFLAKDGSLDQELLLQWFKESKRIEAVQGAYYSKLFDSGLEIVFRTVNQGDDIQIAGVDMHMSGRCVWNAKPLSTVGIGEPLLVSLLMTNADENCAFVADLIHAATIDKIDEDTSLSLQVCAFPRAMDVYDSRQAYEEAAAGTALLDEGKLLPFNYIMARDESLEQKQRDQYEAQEKLMLVCGPVLAVEKREHGEKDSSCLVATIRTEMGHLDLVFSAKQLIRDLKKGSYVVASCIISADVLSQ</sequence>
<dbReference type="AlphaFoldDB" id="G8QYN0"/>
<dbReference type="EMBL" id="CP003155">
    <property type="protein sequence ID" value="AEV28593.1"/>
    <property type="molecule type" value="Genomic_DNA"/>
</dbReference>
<evidence type="ECO:0000313" key="2">
    <source>
        <dbReference type="Proteomes" id="UP000005632"/>
    </source>
</evidence>
<name>G8QYN0_SPHPG</name>
<evidence type="ECO:0000313" key="1">
    <source>
        <dbReference type="EMBL" id="AEV28593.1"/>
    </source>
</evidence>
<dbReference type="Proteomes" id="UP000005632">
    <property type="component" value="Chromosome"/>
</dbReference>
<dbReference type="RefSeq" id="WP_014269442.1">
    <property type="nucleotide sequence ID" value="NC_016633.1"/>
</dbReference>
<keyword evidence="2" id="KW-1185">Reference proteome</keyword>
<organism evidence="1 2">
    <name type="scientific">Sphaerochaeta pleomorpha (strain ATCC BAA-1885 / DSM 22778 / Grapes)</name>
    <dbReference type="NCBI Taxonomy" id="158190"/>
    <lineage>
        <taxon>Bacteria</taxon>
        <taxon>Pseudomonadati</taxon>
        <taxon>Spirochaetota</taxon>
        <taxon>Spirochaetia</taxon>
        <taxon>Spirochaetales</taxon>
        <taxon>Sphaerochaetaceae</taxon>
        <taxon>Sphaerochaeta</taxon>
    </lineage>
</organism>
<gene>
    <name evidence="1" type="ordered locus">SpiGrapes_0758</name>
</gene>
<dbReference type="STRING" id="158190.SpiGrapes_0758"/>
<dbReference type="OrthoDB" id="369305at2"/>
<dbReference type="KEGG" id="sgp:SpiGrapes_0758"/>
<dbReference type="HOGENOM" id="CLU_1093729_0_0_12"/>